<dbReference type="InterPro" id="IPR036188">
    <property type="entry name" value="FAD/NAD-bd_sf"/>
</dbReference>
<dbReference type="GO" id="GO:0050660">
    <property type="term" value="F:flavin adenine dinucleotide binding"/>
    <property type="evidence" value="ECO:0007669"/>
    <property type="project" value="InterPro"/>
</dbReference>
<dbReference type="VEuPathDB" id="FungiDB:FOC4_g10002923"/>
<keyword evidence="2" id="KW-0285">Flavoprotein</keyword>
<organism evidence="6 7">
    <name type="scientific">Fusarium oxysporum</name>
    <name type="common">Fusarium vascular wilt</name>
    <dbReference type="NCBI Taxonomy" id="5507"/>
    <lineage>
        <taxon>Eukaryota</taxon>
        <taxon>Fungi</taxon>
        <taxon>Dikarya</taxon>
        <taxon>Ascomycota</taxon>
        <taxon>Pezizomycotina</taxon>
        <taxon>Sordariomycetes</taxon>
        <taxon>Hypocreomycetidae</taxon>
        <taxon>Hypocreales</taxon>
        <taxon>Nectriaceae</taxon>
        <taxon>Fusarium</taxon>
        <taxon>Fusarium oxysporum species complex</taxon>
    </lineage>
</organism>
<keyword evidence="3" id="KW-0274">FAD</keyword>
<dbReference type="InterPro" id="IPR051209">
    <property type="entry name" value="FAD-bind_Monooxygenase_sf"/>
</dbReference>
<dbReference type="VEuPathDB" id="FungiDB:FOZG_17080"/>
<dbReference type="Proteomes" id="UP000219369">
    <property type="component" value="Unassembled WGS sequence"/>
</dbReference>
<name>A0A2H3TVN9_FUSOX</name>
<reference evidence="7" key="1">
    <citation type="submission" date="2016-09" db="EMBL/GenBank/DDBJ databases">
        <authorList>
            <person name="Guldener U."/>
        </authorList>
    </citation>
    <scope>NUCLEOTIDE SEQUENCE [LARGE SCALE GENOMIC DNA]</scope>
    <source>
        <strain evidence="7">V64-1</strain>
    </source>
</reference>
<sequence length="582" mass="65348">MGSINNAENTTFAIQDAPVENLRPLRVVMIGTGFSGILAAIRIPQRLKNVDLVVYDKNDGVGGVWWVNRYPGVACDIPAHSYQYTFNPNPNWSNFYAPGAEIQKYLQHIAEKYGATRFFKLQHQVEECIWDAAQKKWYITVTNLVTGETFQDVADIVVSARGGLNDVAWPKISGMNKFKGKLLHSAEWDESYNFEKRKVGVIGNGSSAIQIVPQLQRLEGTTLKCFHRSPTWITAGYGDAAMEELGLDPNKTEFTQEQRESFEKDATAYLKMRKVIEGSGNLIQESTFLGSDMQRQFADTFKATMAEKLATRPDILKNLLPTFAPGCRRLTPGKGFLEALTKDNVEVINETITAVTETGITLDSGRQVELDALVCATGFNVAAAPTFEVVGKDGLTLRQRWQPYPESYLGVVVDGFPNFLMISGPNSGIGFGSLTKMIEAQTDYVVKIIRKVQKEGYATVEVKPERLRDFQQYIGTYFKNTIYMDNCKTWYRFEGPNGKWVFILWPGSTLHALETLRSPRWEDFNFETTDPSGNRFAWLGNGSSVAQTEGDPSWYLNPEEVDYPLPGHPEDSPQNKARPWSH</sequence>
<gene>
    <name evidence="6" type="ORF">FRV6_16812</name>
</gene>
<dbReference type="PANTHER" id="PTHR42877">
    <property type="entry name" value="L-ORNITHINE N(5)-MONOOXYGENASE-RELATED"/>
    <property type="match status" value="1"/>
</dbReference>
<keyword evidence="4" id="KW-0560">Oxidoreductase</keyword>
<dbReference type="EMBL" id="FMJY01000012">
    <property type="protein sequence ID" value="SCO92684.1"/>
    <property type="molecule type" value="Genomic_DNA"/>
</dbReference>
<dbReference type="SUPFAM" id="SSF51905">
    <property type="entry name" value="FAD/NAD(P)-binding domain"/>
    <property type="match status" value="3"/>
</dbReference>
<comment type="similarity">
    <text evidence="1">Belongs to the FAD-binding monooxygenase family.</text>
</comment>
<evidence type="ECO:0000256" key="2">
    <source>
        <dbReference type="ARBA" id="ARBA00022630"/>
    </source>
</evidence>
<accession>A0A2H3TVN9</accession>
<proteinExistence type="inferred from homology"/>
<protein>
    <submittedName>
        <fullName evidence="6">Related to monooxigenase</fullName>
    </submittedName>
</protein>
<evidence type="ECO:0000256" key="1">
    <source>
        <dbReference type="ARBA" id="ARBA00010139"/>
    </source>
</evidence>
<evidence type="ECO:0000256" key="3">
    <source>
        <dbReference type="ARBA" id="ARBA00022827"/>
    </source>
</evidence>
<evidence type="ECO:0000313" key="7">
    <source>
        <dbReference type="Proteomes" id="UP000219369"/>
    </source>
</evidence>
<dbReference type="VEuPathDB" id="FungiDB:FOXG_02965"/>
<dbReference type="InterPro" id="IPR020946">
    <property type="entry name" value="Flavin_mOase-like"/>
</dbReference>
<dbReference type="Pfam" id="PF00743">
    <property type="entry name" value="FMO-like"/>
    <property type="match status" value="1"/>
</dbReference>
<evidence type="ECO:0000256" key="5">
    <source>
        <dbReference type="SAM" id="MobiDB-lite"/>
    </source>
</evidence>
<dbReference type="OrthoDB" id="74360at2759"/>
<dbReference type="PANTHER" id="PTHR42877:SF7">
    <property type="entry name" value="FLAVIN-BINDING MONOOXYGENASE-RELATED"/>
    <property type="match status" value="1"/>
</dbReference>
<dbReference type="VEuPathDB" id="FungiDB:FOIG_01935"/>
<dbReference type="VEuPathDB" id="FungiDB:HZS61_015082"/>
<dbReference type="AlphaFoldDB" id="A0A2H3TVN9"/>
<dbReference type="GO" id="GO:0004499">
    <property type="term" value="F:N,N-dimethylaniline monooxygenase activity"/>
    <property type="evidence" value="ECO:0007669"/>
    <property type="project" value="InterPro"/>
</dbReference>
<dbReference type="GO" id="GO:0050661">
    <property type="term" value="F:NADP binding"/>
    <property type="evidence" value="ECO:0007669"/>
    <property type="project" value="InterPro"/>
</dbReference>
<dbReference type="VEuPathDB" id="FungiDB:FOMG_11052"/>
<evidence type="ECO:0000313" key="6">
    <source>
        <dbReference type="EMBL" id="SCO92684.1"/>
    </source>
</evidence>
<evidence type="ECO:0000256" key="4">
    <source>
        <dbReference type="ARBA" id="ARBA00023002"/>
    </source>
</evidence>
<feature type="region of interest" description="Disordered" evidence="5">
    <location>
        <begin position="540"/>
        <end position="582"/>
    </location>
</feature>
<dbReference type="Gene3D" id="3.50.50.60">
    <property type="entry name" value="FAD/NAD(P)-binding domain"/>
    <property type="match status" value="2"/>
</dbReference>
<dbReference type="VEuPathDB" id="FungiDB:FOC1_g10015054"/>